<dbReference type="Gramene" id="PNT66516">
    <property type="protein sequence ID" value="PNT66516"/>
    <property type="gene ID" value="BRADI_3g13520v3"/>
</dbReference>
<dbReference type="FunFam" id="1.50.10.10:FF:000006">
    <property type="entry name" value="Non-lysosomal glucosylceramidase"/>
    <property type="match status" value="1"/>
</dbReference>
<reference evidence="4" key="2">
    <citation type="submission" date="2017-06" db="EMBL/GenBank/DDBJ databases">
        <title>WGS assembly of Brachypodium distachyon.</title>
        <authorList>
            <consortium name="The International Brachypodium Initiative"/>
            <person name="Lucas S."/>
            <person name="Harmon-Smith M."/>
            <person name="Lail K."/>
            <person name="Tice H."/>
            <person name="Grimwood J."/>
            <person name="Bruce D."/>
            <person name="Barry K."/>
            <person name="Shu S."/>
            <person name="Lindquist E."/>
            <person name="Wang M."/>
            <person name="Pitluck S."/>
            <person name="Vogel J.P."/>
            <person name="Garvin D.F."/>
            <person name="Mockler T.C."/>
            <person name="Schmutz J."/>
            <person name="Rokhsar D."/>
            <person name="Bevan M.W."/>
        </authorList>
    </citation>
    <scope>NUCLEOTIDE SEQUENCE</scope>
    <source>
        <strain evidence="4">Bd21</strain>
    </source>
</reference>
<dbReference type="PANTHER" id="PTHR12654">
    <property type="entry name" value="BILE ACID BETA-GLUCOSIDASE-RELATED"/>
    <property type="match status" value="1"/>
</dbReference>
<reference evidence="4 5" key="1">
    <citation type="journal article" date="2010" name="Nature">
        <title>Genome sequencing and analysis of the model grass Brachypodium distachyon.</title>
        <authorList>
            <consortium name="International Brachypodium Initiative"/>
        </authorList>
    </citation>
    <scope>NUCLEOTIDE SEQUENCE [LARGE SCALE GENOMIC DNA]</scope>
    <source>
        <strain evidence="4 5">Bd21</strain>
    </source>
</reference>
<dbReference type="GeneID" id="100843668"/>
<dbReference type="OrthoDB" id="730489at2759"/>
<dbReference type="EnsemblPlants" id="PNT66516">
    <property type="protein sequence ID" value="PNT66516"/>
    <property type="gene ID" value="BRADI_3g13520v3"/>
</dbReference>
<evidence type="ECO:0000259" key="3">
    <source>
        <dbReference type="Pfam" id="PF12215"/>
    </source>
</evidence>
<evidence type="ECO:0000313" key="4">
    <source>
        <dbReference type="EMBL" id="KQJ94835.1"/>
    </source>
</evidence>
<sequence length="946" mass="104373">MGSSELEQTKAHSHIDCAQPPERTWQRKFDDEGKEIAMFSFTMNDIMTVAPLIVKMMRILVEERAKGKASVYDPFKKWMSNCYRGVPLGTLGAGSIGRSYRGYFQHFQLFPGIYEQKPILANQFSAFVSRPGGKSYSTVLSAPPAEVLKGIDKASIGSWDWNLKEKNCSYHGLFPRSWTVYDGEPDPEIKITCRQISPFIPRNYKESSFPVAVFTFTVQNSGSTPADVTLLFTWANSVGGKSELTGNHSNSTMRARDGVHGVLLRHSTAEGHPPVTFAIASQDTGDVRVTCCPSFSMGPSSKSGEPTAKEMWEEIKKHGSFGDAAAGTGRPSRPGSSVGAAVAAATTVTAGCTREVSFALSWSCPVVKFPAGRTYHRRHTKFVGLDRDAAAEQLAHHALLEHMEWERQIEAWQRPVLQDKSLPDWYPVALFNELYYLNAGGTIWTDGMPSKKTSLVSSSSGTMEPFSLAAFHPDPNATSSSTAADDILLAMARAEEHLLPAAEDEKGVGKFLYLEGMEYHMYNTYDVHFYASFALLSLFPDLELSLQRDFAAAVLRHDPRLMYTLDGKFVPRKVLGAVPHDIGLNDPWHELNAYMIHDPSRWKDLNPKFVLQVYRDVAATGDLDFARSAWPSVYVALAYMDQFDRDRDGMVENEGRPDQTYDLWSVSGVSAYTGGLWVAALRAATAMAALVGDLPAEAVFLERYNRANKVYDSELWTGDYFRYDNSGGGNSESVMADQLAGQWYARACGLEPVVGRDKARRALAAVLEHNVMQVQGGGVGAVNGARLPEHGGGVDESSTQSKEVWTGTTYAVAAAMIGEGMREEGFTAAKGAYGAGWGEDGYGYAFQMPESWTADGAGGYRSLHYMRPLAVWAMQWALSPPTPVLPELERMAAKSKATEEEVELAKEKFEKVASLLRLPEEEKKKEKGYLRAFYQILRQILLPAAY</sequence>
<dbReference type="SUPFAM" id="SSF48208">
    <property type="entry name" value="Six-hairpin glycosidases"/>
    <property type="match status" value="1"/>
</dbReference>
<dbReference type="eggNOG" id="KOG2119">
    <property type="taxonomic scope" value="Eukaryota"/>
</dbReference>
<keyword evidence="1" id="KW-0378">Hydrolase</keyword>
<evidence type="ECO:0000256" key="1">
    <source>
        <dbReference type="PIRNR" id="PIRNR028944"/>
    </source>
</evidence>
<dbReference type="EC" id="3.2.1.45" evidence="1"/>
<dbReference type="PIRSF" id="PIRSF028944">
    <property type="entry name" value="Beta_gluc_GBA2"/>
    <property type="match status" value="1"/>
</dbReference>
<name>I1I0F1_BRADI</name>
<dbReference type="InterPro" id="IPR012341">
    <property type="entry name" value="6hp_glycosidase-like_sf"/>
</dbReference>
<dbReference type="KEGG" id="bdi:100843668"/>
<dbReference type="Gramene" id="KQJ94835">
    <property type="protein sequence ID" value="KQJ94835"/>
    <property type="gene ID" value="BRADI_3g13520v3"/>
</dbReference>
<dbReference type="EMBL" id="CM000882">
    <property type="protein sequence ID" value="KQJ94835.1"/>
    <property type="molecule type" value="Genomic_DNA"/>
</dbReference>
<dbReference type="GO" id="GO:0004348">
    <property type="term" value="F:glucosylceramidase activity"/>
    <property type="evidence" value="ECO:0007669"/>
    <property type="project" value="UniProtKB-EC"/>
</dbReference>
<dbReference type="InterPro" id="IPR014551">
    <property type="entry name" value="B_Glucosidase_GBA2-typ"/>
</dbReference>
<comment type="similarity">
    <text evidence="1">Belongs to the non-lysosomal glucosylceramidase family.</text>
</comment>
<dbReference type="Proteomes" id="UP000008810">
    <property type="component" value="Chromosome 3"/>
</dbReference>
<dbReference type="GO" id="GO:0006680">
    <property type="term" value="P:glucosylceramide catabolic process"/>
    <property type="evidence" value="ECO:0007669"/>
    <property type="project" value="InterPro"/>
</dbReference>
<dbReference type="ExpressionAtlas" id="I1I0F1">
    <property type="expression patterns" value="baseline"/>
</dbReference>
<dbReference type="RefSeq" id="XP_003571307.1">
    <property type="nucleotide sequence ID" value="XM_003571259.4"/>
</dbReference>
<reference evidence="5" key="3">
    <citation type="submission" date="2018-08" db="UniProtKB">
        <authorList>
            <consortium name="EnsemblPlants"/>
        </authorList>
    </citation>
    <scope>IDENTIFICATION</scope>
    <source>
        <strain evidence="5">cv. Bd21</strain>
    </source>
</reference>
<dbReference type="InterPro" id="IPR052566">
    <property type="entry name" value="Non-lysos_glucosylceramidase"/>
</dbReference>
<dbReference type="HOGENOM" id="CLU_006322_1_0_1"/>
<feature type="domain" description="Glycosyl-hydrolase family 116 N-terminal" evidence="3">
    <location>
        <begin position="85"/>
        <end position="405"/>
    </location>
</feature>
<dbReference type="STRING" id="15368.I1I0F1"/>
<dbReference type="InterPro" id="IPR006775">
    <property type="entry name" value="GH116_catalytic"/>
</dbReference>
<protein>
    <recommendedName>
        <fullName evidence="1">Non-lysosomal glucosylceramidase</fullName>
        <shortName evidence="1">NLGase</shortName>
        <ecNumber evidence="1">3.2.1.45</ecNumber>
    </recommendedName>
</protein>
<dbReference type="GO" id="GO:0016020">
    <property type="term" value="C:membrane"/>
    <property type="evidence" value="ECO:0007669"/>
    <property type="project" value="InterPro"/>
</dbReference>
<gene>
    <name evidence="5" type="primary">LOC100843668</name>
    <name evidence="4" type="ORF">BRADI_3g13520v3</name>
</gene>
<dbReference type="OMA" id="NDPWHEL"/>
<evidence type="ECO:0000313" key="5">
    <source>
        <dbReference type="EnsemblPlants" id="KQJ94835"/>
    </source>
</evidence>
<dbReference type="PANTHER" id="PTHR12654:SF3">
    <property type="entry name" value="NON-LYSOSOMAL GLUCOSYLCERAMIDASE"/>
    <property type="match status" value="1"/>
</dbReference>
<dbReference type="EMBL" id="CM000882">
    <property type="protein sequence ID" value="PNT66516.1"/>
    <property type="molecule type" value="Genomic_DNA"/>
</dbReference>
<dbReference type="InterPro" id="IPR024462">
    <property type="entry name" value="GH116_N"/>
</dbReference>
<feature type="domain" description="Glycosyl-hydrolase family 116 catalytic region" evidence="2">
    <location>
        <begin position="509"/>
        <end position="874"/>
    </location>
</feature>
<keyword evidence="6" id="KW-1185">Reference proteome</keyword>
<dbReference type="EnsemblPlants" id="KQJ94835">
    <property type="protein sequence ID" value="KQJ94835"/>
    <property type="gene ID" value="BRADI_3g13520v3"/>
</dbReference>
<comment type="function">
    <text evidence="1">Non-lysosomal glucosylceramidase that catalyzes the hydrolysis of glucosylceramide (GlcCer) to free glucose and ceramide.</text>
</comment>
<dbReference type="AlphaFoldDB" id="I1I0F1"/>
<proteinExistence type="inferred from homology"/>
<accession>I1I0F1</accession>
<dbReference type="Pfam" id="PF12215">
    <property type="entry name" value="Glyco_hydr_116N"/>
    <property type="match status" value="1"/>
</dbReference>
<keyword evidence="1" id="KW-0472">Membrane</keyword>
<comment type="catalytic activity">
    <reaction evidence="1">
        <text>a beta-D-glucosyl-(1&lt;-&gt;1')-N-acylsphing-4-enine + H2O = an N-acylsphing-4-enine + D-glucose</text>
        <dbReference type="Rhea" id="RHEA:13269"/>
        <dbReference type="ChEBI" id="CHEBI:4167"/>
        <dbReference type="ChEBI" id="CHEBI:15377"/>
        <dbReference type="ChEBI" id="CHEBI:22801"/>
        <dbReference type="ChEBI" id="CHEBI:52639"/>
        <dbReference type="EC" id="3.2.1.45"/>
    </reaction>
</comment>
<dbReference type="Gene3D" id="1.50.10.10">
    <property type="match status" value="1"/>
</dbReference>
<keyword evidence="1" id="KW-0443">Lipid metabolism</keyword>
<dbReference type="Pfam" id="PF04685">
    <property type="entry name" value="DUF608"/>
    <property type="match status" value="1"/>
</dbReference>
<dbReference type="GO" id="GO:0005975">
    <property type="term" value="P:carbohydrate metabolic process"/>
    <property type="evidence" value="ECO:0007669"/>
    <property type="project" value="InterPro"/>
</dbReference>
<organism evidence="4">
    <name type="scientific">Brachypodium distachyon</name>
    <name type="common">Purple false brome</name>
    <name type="synonym">Trachynia distachya</name>
    <dbReference type="NCBI Taxonomy" id="15368"/>
    <lineage>
        <taxon>Eukaryota</taxon>
        <taxon>Viridiplantae</taxon>
        <taxon>Streptophyta</taxon>
        <taxon>Embryophyta</taxon>
        <taxon>Tracheophyta</taxon>
        <taxon>Spermatophyta</taxon>
        <taxon>Magnoliopsida</taxon>
        <taxon>Liliopsida</taxon>
        <taxon>Poales</taxon>
        <taxon>Poaceae</taxon>
        <taxon>BOP clade</taxon>
        <taxon>Pooideae</taxon>
        <taxon>Stipodae</taxon>
        <taxon>Brachypodieae</taxon>
        <taxon>Brachypodium</taxon>
    </lineage>
</organism>
<evidence type="ECO:0000259" key="2">
    <source>
        <dbReference type="Pfam" id="PF04685"/>
    </source>
</evidence>
<dbReference type="GO" id="GO:0008422">
    <property type="term" value="F:beta-glucosidase activity"/>
    <property type="evidence" value="ECO:0000318"/>
    <property type="project" value="GO_Central"/>
</dbReference>
<dbReference type="InterPro" id="IPR008928">
    <property type="entry name" value="6-hairpin_glycosidase_sf"/>
</dbReference>
<evidence type="ECO:0000313" key="6">
    <source>
        <dbReference type="Proteomes" id="UP000008810"/>
    </source>
</evidence>
<keyword evidence="1" id="KW-0326">Glycosidase</keyword>